<feature type="domain" description="Plastocyanin-like" evidence="4">
    <location>
        <begin position="369"/>
        <end position="432"/>
    </location>
</feature>
<dbReference type="PANTHER" id="PTHR11709">
    <property type="entry name" value="MULTI-COPPER OXIDASE"/>
    <property type="match status" value="1"/>
</dbReference>
<dbReference type="GO" id="GO:0005507">
    <property type="term" value="F:copper ion binding"/>
    <property type="evidence" value="ECO:0007669"/>
    <property type="project" value="InterPro"/>
</dbReference>
<dbReference type="GO" id="GO:0016491">
    <property type="term" value="F:oxidoreductase activity"/>
    <property type="evidence" value="ECO:0007669"/>
    <property type="project" value="InterPro"/>
</dbReference>
<evidence type="ECO:0000313" key="6">
    <source>
        <dbReference type="EMBL" id="KAH0551119.1"/>
    </source>
</evidence>
<dbReference type="Pfam" id="PF00394">
    <property type="entry name" value="Cu-oxidase"/>
    <property type="match status" value="1"/>
</dbReference>
<dbReference type="PANTHER" id="PTHR11709:SF145">
    <property type="entry name" value="LCC1"/>
    <property type="match status" value="1"/>
</dbReference>
<dbReference type="AlphaFoldDB" id="A0A9P8L6T5"/>
<dbReference type="SUPFAM" id="SSF49503">
    <property type="entry name" value="Cupredoxins"/>
    <property type="match status" value="3"/>
</dbReference>
<reference evidence="6" key="1">
    <citation type="submission" date="2021-03" db="EMBL/GenBank/DDBJ databases">
        <title>Comparative genomics and phylogenomic investigation of the class Geoglossomycetes provide insights into ecological specialization and systematics.</title>
        <authorList>
            <person name="Melie T."/>
            <person name="Pirro S."/>
            <person name="Miller A.N."/>
            <person name="Quandt A."/>
        </authorList>
    </citation>
    <scope>NUCLEOTIDE SEQUENCE</scope>
    <source>
        <strain evidence="6">CAQ_001_2017</strain>
    </source>
</reference>
<dbReference type="InterPro" id="IPR011707">
    <property type="entry name" value="Cu-oxidase-like_N"/>
</dbReference>
<accession>A0A9P8L6T5</accession>
<dbReference type="Proteomes" id="UP000750711">
    <property type="component" value="Unassembled WGS sequence"/>
</dbReference>
<evidence type="ECO:0000313" key="7">
    <source>
        <dbReference type="Proteomes" id="UP000750711"/>
    </source>
</evidence>
<keyword evidence="2" id="KW-0186">Copper</keyword>
<dbReference type="CDD" id="cd13880">
    <property type="entry name" value="CuRO_2_MaLCC_like"/>
    <property type="match status" value="1"/>
</dbReference>
<dbReference type="InterPro" id="IPR011706">
    <property type="entry name" value="Cu-oxidase_C"/>
</dbReference>
<organism evidence="6 7">
    <name type="scientific">Trichoglossum hirsutum</name>
    <dbReference type="NCBI Taxonomy" id="265104"/>
    <lineage>
        <taxon>Eukaryota</taxon>
        <taxon>Fungi</taxon>
        <taxon>Dikarya</taxon>
        <taxon>Ascomycota</taxon>
        <taxon>Pezizomycotina</taxon>
        <taxon>Geoglossomycetes</taxon>
        <taxon>Geoglossales</taxon>
        <taxon>Geoglossaceae</taxon>
        <taxon>Trichoglossum</taxon>
    </lineage>
</organism>
<comment type="similarity">
    <text evidence="1">Belongs to the multicopper oxidase family.</text>
</comment>
<evidence type="ECO:0000259" key="5">
    <source>
        <dbReference type="Pfam" id="PF07732"/>
    </source>
</evidence>
<feature type="non-terminal residue" evidence="6">
    <location>
        <position position="433"/>
    </location>
</feature>
<evidence type="ECO:0000259" key="3">
    <source>
        <dbReference type="Pfam" id="PF00394"/>
    </source>
</evidence>
<dbReference type="Pfam" id="PF07732">
    <property type="entry name" value="Cu-oxidase_3"/>
    <property type="match status" value="1"/>
</dbReference>
<dbReference type="InterPro" id="IPR001117">
    <property type="entry name" value="Cu-oxidase_2nd"/>
</dbReference>
<dbReference type="EMBL" id="JAGHQM010002186">
    <property type="protein sequence ID" value="KAH0551119.1"/>
    <property type="molecule type" value="Genomic_DNA"/>
</dbReference>
<dbReference type="Pfam" id="PF07731">
    <property type="entry name" value="Cu-oxidase_2"/>
    <property type="match status" value="1"/>
</dbReference>
<evidence type="ECO:0000256" key="1">
    <source>
        <dbReference type="ARBA" id="ARBA00010609"/>
    </source>
</evidence>
<sequence length="433" mass="47812">MIEANWGDFIQVKVTNGLVNEGTSLHCSRWGNVLTPRNKLDRHGFLQKETPYYDGVPSVGVSRETPRGPHQCPISPGSTFTYRFRASQFGTTWYHAHFSAQYSGGVVGPLIVHGPTNVPCDIDLGPVMLSDWYHKPYEKIVENVVGTDLASLPPHSDSNLINGKNSYNCSLITDGTVCHPNAPLAQFTFTPGRTHRLRLINSGADGVQKFSIDNHVLKVIAQDFIDIQPYETNVVTLGVGQRTDILVEAKGKPTDSVFMRATLVGDAPCGLADQPDALAIVFYEHADKNKVPTSTSNVDTTVCANDDLSKSVPVFRMEPGVAEVTQNIAINLTVNETGHAVWTMNGQTFRANYNNPILLLAKQGNISYPNHPEWNVYNFGENKTIRIVFQNLIPFAHPMHIHGHNMFLLHEGPGQWDGSTIINPDNPARRDTH</sequence>
<dbReference type="InterPro" id="IPR045087">
    <property type="entry name" value="Cu-oxidase_fam"/>
</dbReference>
<dbReference type="InterPro" id="IPR008972">
    <property type="entry name" value="Cupredoxin"/>
</dbReference>
<evidence type="ECO:0008006" key="8">
    <source>
        <dbReference type="Google" id="ProtNLM"/>
    </source>
</evidence>
<dbReference type="Gene3D" id="2.60.40.420">
    <property type="entry name" value="Cupredoxins - blue copper proteins"/>
    <property type="match status" value="3"/>
</dbReference>
<gene>
    <name evidence="6" type="ORF">GP486_007537</name>
</gene>
<feature type="domain" description="Plastocyanin-like" evidence="3">
    <location>
        <begin position="126"/>
        <end position="285"/>
    </location>
</feature>
<protein>
    <recommendedName>
        <fullName evidence="8">Laccase</fullName>
    </recommendedName>
</protein>
<evidence type="ECO:0000256" key="2">
    <source>
        <dbReference type="ARBA" id="ARBA00023008"/>
    </source>
</evidence>
<feature type="domain" description="Plastocyanin-like" evidence="5">
    <location>
        <begin position="2"/>
        <end position="115"/>
    </location>
</feature>
<keyword evidence="7" id="KW-1185">Reference proteome</keyword>
<proteinExistence type="inferred from homology"/>
<name>A0A9P8L6T5_9PEZI</name>
<comment type="caution">
    <text evidence="6">The sequence shown here is derived from an EMBL/GenBank/DDBJ whole genome shotgun (WGS) entry which is preliminary data.</text>
</comment>
<evidence type="ECO:0000259" key="4">
    <source>
        <dbReference type="Pfam" id="PF07731"/>
    </source>
</evidence>